<evidence type="ECO:0000256" key="1">
    <source>
        <dbReference type="SAM" id="MobiDB-lite"/>
    </source>
</evidence>
<reference evidence="2 3" key="1">
    <citation type="submission" date="2020-10" db="EMBL/GenBank/DDBJ databases">
        <title>Sequencing the genomes of 1000 actinobacteria strains.</title>
        <authorList>
            <person name="Klenk H.-P."/>
        </authorList>
    </citation>
    <scope>NUCLEOTIDE SEQUENCE [LARGE SCALE GENOMIC DNA]</scope>
    <source>
        <strain evidence="2 3">DSM 46744</strain>
    </source>
</reference>
<sequence>MEEDDETQPTPRRGTRRYTRTHRTPRRNHGLCIALSGEEYACLSSAAGREFLATGAWAAEVLLAAARGSARPEYADVRETLIEVMRASGQARRIGVNLNQAIAALHAGDPPPQRRPHGPCCGRPSAAPRTKQGPSRSS</sequence>
<organism evidence="2 3">
    <name type="scientific">Actinomadura algeriensis</name>
    <dbReference type="NCBI Taxonomy" id="1679523"/>
    <lineage>
        <taxon>Bacteria</taxon>
        <taxon>Bacillati</taxon>
        <taxon>Actinomycetota</taxon>
        <taxon>Actinomycetes</taxon>
        <taxon>Streptosporangiales</taxon>
        <taxon>Thermomonosporaceae</taxon>
        <taxon>Actinomadura</taxon>
    </lineage>
</organism>
<proteinExistence type="predicted"/>
<keyword evidence="3" id="KW-1185">Reference proteome</keyword>
<dbReference type="EMBL" id="JADBDZ010000001">
    <property type="protein sequence ID" value="MBE1532571.1"/>
    <property type="molecule type" value="Genomic_DNA"/>
</dbReference>
<comment type="caution">
    <text evidence="2">The sequence shown here is derived from an EMBL/GenBank/DDBJ whole genome shotgun (WGS) entry which is preliminary data.</text>
</comment>
<evidence type="ECO:0000313" key="3">
    <source>
        <dbReference type="Proteomes" id="UP000627838"/>
    </source>
</evidence>
<gene>
    <name evidence="2" type="ORF">H4W34_002404</name>
</gene>
<feature type="region of interest" description="Disordered" evidence="1">
    <location>
        <begin position="105"/>
        <end position="138"/>
    </location>
</feature>
<feature type="compositionally biased region" description="Basic residues" evidence="1">
    <location>
        <begin position="13"/>
        <end position="23"/>
    </location>
</feature>
<evidence type="ECO:0000313" key="2">
    <source>
        <dbReference type="EMBL" id="MBE1532571.1"/>
    </source>
</evidence>
<name>A0ABR9JPS5_9ACTN</name>
<dbReference type="Proteomes" id="UP000627838">
    <property type="component" value="Unassembled WGS sequence"/>
</dbReference>
<accession>A0ABR9JPS5</accession>
<dbReference type="RefSeq" id="WP_192759243.1">
    <property type="nucleotide sequence ID" value="NZ_JADBDZ010000001.1"/>
</dbReference>
<evidence type="ECO:0008006" key="4">
    <source>
        <dbReference type="Google" id="ProtNLM"/>
    </source>
</evidence>
<feature type="region of interest" description="Disordered" evidence="1">
    <location>
        <begin position="1"/>
        <end position="23"/>
    </location>
</feature>
<protein>
    <recommendedName>
        <fullName evidence="4">MobC family plasmid mobilization relaxosome protein</fullName>
    </recommendedName>
</protein>